<dbReference type="RefSeq" id="WP_106178637.1">
    <property type="nucleotide sequence ID" value="NZ_PVNH01000004.1"/>
</dbReference>
<dbReference type="GO" id="GO:0070967">
    <property type="term" value="F:coenzyme F420 binding"/>
    <property type="evidence" value="ECO:0007669"/>
    <property type="project" value="TreeGrafter"/>
</dbReference>
<evidence type="ECO:0000313" key="4">
    <source>
        <dbReference type="Proteomes" id="UP000238362"/>
    </source>
</evidence>
<comment type="caution">
    <text evidence="3">The sequence shown here is derived from an EMBL/GenBank/DDBJ whole genome shotgun (WGS) entry which is preliminary data.</text>
</comment>
<comment type="similarity">
    <text evidence="1">Belongs to the F420H(2)-dependent quinone reductase family.</text>
</comment>
<dbReference type="EMBL" id="PVNH01000004">
    <property type="protein sequence ID" value="PRX48566.1"/>
    <property type="molecule type" value="Genomic_DNA"/>
</dbReference>
<protein>
    <submittedName>
        <fullName evidence="3">Deazaflavin-dependent oxidoreductase (Nitroreductase family)</fullName>
    </submittedName>
</protein>
<dbReference type="GO" id="GO:0016491">
    <property type="term" value="F:oxidoreductase activity"/>
    <property type="evidence" value="ECO:0007669"/>
    <property type="project" value="InterPro"/>
</dbReference>
<dbReference type="GO" id="GO:0005886">
    <property type="term" value="C:plasma membrane"/>
    <property type="evidence" value="ECO:0007669"/>
    <property type="project" value="TreeGrafter"/>
</dbReference>
<dbReference type="Pfam" id="PF04075">
    <property type="entry name" value="F420H2_quin_red"/>
    <property type="match status" value="1"/>
</dbReference>
<sequence>MLFGDEHVRRYEETDGEVGHDWEGGAPCLVLTMKGRRTGEPRKFALIYQEHDGDYVVVASKGGADSHPGWYLNLQQDPDVQVQVRADRFPAKARTATPEEKARLWPKMVRVWPDYDEYQKKTDRDIPVVILERVA</sequence>
<dbReference type="InterPro" id="IPR012349">
    <property type="entry name" value="Split_barrel_FMN-bd"/>
</dbReference>
<dbReference type="PANTHER" id="PTHR39428:SF3">
    <property type="entry name" value="DEAZAFLAVIN-DEPENDENT NITROREDUCTASE"/>
    <property type="match status" value="1"/>
</dbReference>
<accession>A0A2T0LX16</accession>
<proteinExistence type="inferred from homology"/>
<dbReference type="AlphaFoldDB" id="A0A2T0LX16"/>
<gene>
    <name evidence="3" type="ORF">B0I33_104383</name>
</gene>
<keyword evidence="4" id="KW-1185">Reference proteome</keyword>
<comment type="catalytic activity">
    <reaction evidence="2">
        <text>oxidized coenzyme F420-(gamma-L-Glu)(n) + a quinol + H(+) = reduced coenzyme F420-(gamma-L-Glu)(n) + a quinone</text>
        <dbReference type="Rhea" id="RHEA:39663"/>
        <dbReference type="Rhea" id="RHEA-COMP:12939"/>
        <dbReference type="Rhea" id="RHEA-COMP:14378"/>
        <dbReference type="ChEBI" id="CHEBI:15378"/>
        <dbReference type="ChEBI" id="CHEBI:24646"/>
        <dbReference type="ChEBI" id="CHEBI:132124"/>
        <dbReference type="ChEBI" id="CHEBI:133980"/>
        <dbReference type="ChEBI" id="CHEBI:139511"/>
    </reaction>
</comment>
<dbReference type="PANTHER" id="PTHR39428">
    <property type="entry name" value="F420H(2)-DEPENDENT QUINONE REDUCTASE RV1261C"/>
    <property type="match status" value="1"/>
</dbReference>
<dbReference type="NCBIfam" id="TIGR00026">
    <property type="entry name" value="hi_GC_TIGR00026"/>
    <property type="match status" value="1"/>
</dbReference>
<reference evidence="3 4" key="1">
    <citation type="submission" date="2018-03" db="EMBL/GenBank/DDBJ databases">
        <title>Genomic Encyclopedia of Type Strains, Phase III (KMG-III): the genomes of soil and plant-associated and newly described type strains.</title>
        <authorList>
            <person name="Whitman W."/>
        </authorList>
    </citation>
    <scope>NUCLEOTIDE SEQUENCE [LARGE SCALE GENOMIC DNA]</scope>
    <source>
        <strain evidence="3 4">CGMCC 4.7125</strain>
    </source>
</reference>
<dbReference type="InterPro" id="IPR004378">
    <property type="entry name" value="F420H2_quin_Rdtase"/>
</dbReference>
<name>A0A2T0LX16_9PSEU</name>
<organism evidence="3 4">
    <name type="scientific">Prauserella shujinwangii</name>
    <dbReference type="NCBI Taxonomy" id="1453103"/>
    <lineage>
        <taxon>Bacteria</taxon>
        <taxon>Bacillati</taxon>
        <taxon>Actinomycetota</taxon>
        <taxon>Actinomycetes</taxon>
        <taxon>Pseudonocardiales</taxon>
        <taxon>Pseudonocardiaceae</taxon>
        <taxon>Prauserella</taxon>
    </lineage>
</organism>
<evidence type="ECO:0000256" key="2">
    <source>
        <dbReference type="ARBA" id="ARBA00049106"/>
    </source>
</evidence>
<dbReference type="Gene3D" id="2.30.110.10">
    <property type="entry name" value="Electron Transport, Fmn-binding Protein, Chain A"/>
    <property type="match status" value="1"/>
</dbReference>
<dbReference type="OrthoDB" id="8225825at2"/>
<evidence type="ECO:0000313" key="3">
    <source>
        <dbReference type="EMBL" id="PRX48566.1"/>
    </source>
</evidence>
<dbReference type="Proteomes" id="UP000238362">
    <property type="component" value="Unassembled WGS sequence"/>
</dbReference>
<evidence type="ECO:0000256" key="1">
    <source>
        <dbReference type="ARBA" id="ARBA00008710"/>
    </source>
</evidence>